<dbReference type="GO" id="GO:0016788">
    <property type="term" value="F:hydrolase activity, acting on ester bonds"/>
    <property type="evidence" value="ECO:0007669"/>
    <property type="project" value="InterPro"/>
</dbReference>
<evidence type="ECO:0000313" key="3">
    <source>
        <dbReference type="EMBL" id="HIU21993.1"/>
    </source>
</evidence>
<reference evidence="3" key="1">
    <citation type="submission" date="2020-10" db="EMBL/GenBank/DDBJ databases">
        <authorList>
            <person name="Gilroy R."/>
        </authorList>
    </citation>
    <scope>NUCLEOTIDE SEQUENCE</scope>
    <source>
        <strain evidence="3">CHK197-8231</strain>
    </source>
</reference>
<accession>A0A9D1HUP9</accession>
<reference evidence="3" key="2">
    <citation type="journal article" date="2021" name="PeerJ">
        <title>Extensive microbial diversity within the chicken gut microbiome revealed by metagenomics and culture.</title>
        <authorList>
            <person name="Gilroy R."/>
            <person name="Ravi A."/>
            <person name="Getino M."/>
            <person name="Pursley I."/>
            <person name="Horton D.L."/>
            <person name="Alikhan N.F."/>
            <person name="Baker D."/>
            <person name="Gharbi K."/>
            <person name="Hall N."/>
            <person name="Watson M."/>
            <person name="Adriaenssens E.M."/>
            <person name="Foster-Nyarko E."/>
            <person name="Jarju S."/>
            <person name="Secka A."/>
            <person name="Antonio M."/>
            <person name="Oren A."/>
            <person name="Chaudhuri R.R."/>
            <person name="La Ragione R."/>
            <person name="Hildebrand F."/>
            <person name="Pallen M.J."/>
        </authorList>
    </citation>
    <scope>NUCLEOTIDE SEQUENCE</scope>
    <source>
        <strain evidence="3">CHK197-8231</strain>
    </source>
</reference>
<evidence type="ECO:0008006" key="5">
    <source>
        <dbReference type="Google" id="ProtNLM"/>
    </source>
</evidence>
<evidence type="ECO:0000313" key="4">
    <source>
        <dbReference type="Proteomes" id="UP000824087"/>
    </source>
</evidence>
<gene>
    <name evidence="3" type="ORF">IAD49_00205</name>
</gene>
<comment type="caution">
    <text evidence="3">The sequence shown here is derived from an EMBL/GenBank/DDBJ whole genome shotgun (WGS) entry which is preliminary data.</text>
</comment>
<feature type="coiled-coil region" evidence="1">
    <location>
        <begin position="130"/>
        <end position="191"/>
    </location>
</feature>
<keyword evidence="1" id="KW-0175">Coiled coil</keyword>
<dbReference type="EMBL" id="DVML01000002">
    <property type="protein sequence ID" value="HIU21993.1"/>
    <property type="molecule type" value="Genomic_DNA"/>
</dbReference>
<feature type="transmembrane region" description="Helical" evidence="2">
    <location>
        <begin position="6"/>
        <end position="24"/>
    </location>
</feature>
<dbReference type="Pfam" id="PF00657">
    <property type="entry name" value="Lipase_GDSL"/>
    <property type="match status" value="1"/>
</dbReference>
<proteinExistence type="predicted"/>
<organism evidence="3 4">
    <name type="scientific">Candidatus Fimihabitans intestinipullorum</name>
    <dbReference type="NCBI Taxonomy" id="2840820"/>
    <lineage>
        <taxon>Bacteria</taxon>
        <taxon>Bacillati</taxon>
        <taxon>Mycoplasmatota</taxon>
        <taxon>Mycoplasmatota incertae sedis</taxon>
        <taxon>Candidatus Fimihabitans</taxon>
    </lineage>
</organism>
<dbReference type="SUPFAM" id="SSF52266">
    <property type="entry name" value="SGNH hydrolase"/>
    <property type="match status" value="1"/>
</dbReference>
<name>A0A9D1HUP9_9BACT</name>
<dbReference type="InterPro" id="IPR036514">
    <property type="entry name" value="SGNH_hydro_sf"/>
</dbReference>
<evidence type="ECO:0000256" key="1">
    <source>
        <dbReference type="SAM" id="Coils"/>
    </source>
</evidence>
<sequence>MKLKGLLVGSCAIFFIFLIYLTTLDKKVYYVALGDFLAKGIGDNQYSEEIQQNLEKKGKLEKYVEEFMRDDMRTTDYIKMIEENETRQVEGKTQTLKNALIKADLLTLSIGNNDLLYGLGMYNSEDIYTKKELEEKVDGVMKDIEKLFELLREYCKEDIIITGFYQPQNFSEQKRKLYLNANRRLERLAKKYKITYVEVDKILDKEGNLDVSSMLPTKRGYLELSQKMKDVALNLLLEEK</sequence>
<evidence type="ECO:0000256" key="2">
    <source>
        <dbReference type="SAM" id="Phobius"/>
    </source>
</evidence>
<dbReference type="AlphaFoldDB" id="A0A9D1HUP9"/>
<dbReference type="Gene3D" id="3.40.50.1110">
    <property type="entry name" value="SGNH hydrolase"/>
    <property type="match status" value="1"/>
</dbReference>
<keyword evidence="2" id="KW-0812">Transmembrane</keyword>
<keyword evidence="2" id="KW-1133">Transmembrane helix</keyword>
<protein>
    <recommendedName>
        <fullName evidence="5">SGNH hydrolase-type esterase domain-containing protein</fullName>
    </recommendedName>
</protein>
<dbReference type="Proteomes" id="UP000824087">
    <property type="component" value="Unassembled WGS sequence"/>
</dbReference>
<dbReference type="InterPro" id="IPR001087">
    <property type="entry name" value="GDSL"/>
</dbReference>
<keyword evidence="2" id="KW-0472">Membrane</keyword>